<dbReference type="AlphaFoldDB" id="A0A917QFA6"/>
<name>A0A917QFA6_9HYPH</name>
<protein>
    <submittedName>
        <fullName evidence="2">NADH dehydrogenase</fullName>
    </submittedName>
</protein>
<evidence type="ECO:0000313" key="2">
    <source>
        <dbReference type="EMBL" id="GGK48610.1"/>
    </source>
</evidence>
<dbReference type="GO" id="GO:0045271">
    <property type="term" value="C:respiratory chain complex I"/>
    <property type="evidence" value="ECO:0007669"/>
    <property type="project" value="InterPro"/>
</dbReference>
<feature type="region of interest" description="Disordered" evidence="1">
    <location>
        <begin position="105"/>
        <end position="137"/>
    </location>
</feature>
<dbReference type="Proteomes" id="UP000600449">
    <property type="component" value="Unassembled WGS sequence"/>
</dbReference>
<accession>A0A917QFA6</accession>
<gene>
    <name evidence="2" type="ORF">GCM10011322_39530</name>
</gene>
<dbReference type="RefSeq" id="WP_188914983.1">
    <property type="nucleotide sequence ID" value="NZ_BMMF01000013.1"/>
</dbReference>
<evidence type="ECO:0000256" key="1">
    <source>
        <dbReference type="SAM" id="MobiDB-lite"/>
    </source>
</evidence>
<proteinExistence type="predicted"/>
<dbReference type="PANTHER" id="PTHR12910:SF2">
    <property type="entry name" value="NADH DEHYDROGENASE [UBIQUINONE] 1 ALPHA SUBCOMPLEX SUBUNIT 12"/>
    <property type="match status" value="1"/>
</dbReference>
<evidence type="ECO:0000313" key="3">
    <source>
        <dbReference type="Proteomes" id="UP000600449"/>
    </source>
</evidence>
<organism evidence="2 3">
    <name type="scientific">Salinarimonas ramus</name>
    <dbReference type="NCBI Taxonomy" id="690164"/>
    <lineage>
        <taxon>Bacteria</taxon>
        <taxon>Pseudomonadati</taxon>
        <taxon>Pseudomonadota</taxon>
        <taxon>Alphaproteobacteria</taxon>
        <taxon>Hyphomicrobiales</taxon>
        <taxon>Salinarimonadaceae</taxon>
        <taxon>Salinarimonas</taxon>
    </lineage>
</organism>
<keyword evidence="3" id="KW-1185">Reference proteome</keyword>
<dbReference type="EMBL" id="BMMF01000013">
    <property type="protein sequence ID" value="GGK48610.1"/>
    <property type="molecule type" value="Genomic_DNA"/>
</dbReference>
<dbReference type="InterPro" id="IPR007763">
    <property type="entry name" value="NDUFA12"/>
</dbReference>
<reference evidence="2 3" key="1">
    <citation type="journal article" date="2014" name="Int. J. Syst. Evol. Microbiol.">
        <title>Complete genome sequence of Corynebacterium casei LMG S-19264T (=DSM 44701T), isolated from a smear-ripened cheese.</title>
        <authorList>
            <consortium name="US DOE Joint Genome Institute (JGI-PGF)"/>
            <person name="Walter F."/>
            <person name="Albersmeier A."/>
            <person name="Kalinowski J."/>
            <person name="Ruckert C."/>
        </authorList>
    </citation>
    <scope>NUCLEOTIDE SEQUENCE [LARGE SCALE GENOMIC DNA]</scope>
    <source>
        <strain evidence="2 3">CGMCC 1.9161</strain>
    </source>
</reference>
<dbReference type="NCBIfam" id="NF006040">
    <property type="entry name" value="PRK08183.1"/>
    <property type="match status" value="1"/>
</dbReference>
<dbReference type="PANTHER" id="PTHR12910">
    <property type="entry name" value="NADH-UBIQUINONE OXIDOREDUCTASE SUBUNIT B17.2"/>
    <property type="match status" value="1"/>
</dbReference>
<dbReference type="GO" id="GO:0006979">
    <property type="term" value="P:response to oxidative stress"/>
    <property type="evidence" value="ECO:0007669"/>
    <property type="project" value="TreeGrafter"/>
</dbReference>
<dbReference type="Pfam" id="PF05071">
    <property type="entry name" value="NDUFA12"/>
    <property type="match status" value="1"/>
</dbReference>
<comment type="caution">
    <text evidence="2">The sequence shown here is derived from an EMBL/GenBank/DDBJ whole genome shotgun (WGS) entry which is preliminary data.</text>
</comment>
<sequence>MTFKQFLTEFFTWWNGQTLGTRLTIRRHGEFVGEDAFGNKYYRDKRGKVDGFGHERRYVIYNGLADASRTPMEWRMWLCHTHATPPSQEEYTPREWQKPHVENLTGTAGAYRPRGSTLSEGQRPAATGDYVAWTPGD</sequence>